<dbReference type="Pfam" id="PF00656">
    <property type="entry name" value="Peptidase_C14"/>
    <property type="match status" value="1"/>
</dbReference>
<evidence type="ECO:0000256" key="1">
    <source>
        <dbReference type="ARBA" id="ARBA00009005"/>
    </source>
</evidence>
<keyword evidence="2" id="KW-0175">Coiled coil</keyword>
<dbReference type="GO" id="GO:0006508">
    <property type="term" value="P:proteolysis"/>
    <property type="evidence" value="ECO:0007669"/>
    <property type="project" value="InterPro"/>
</dbReference>
<dbReference type="AlphaFoldDB" id="A0A9P5NCI4"/>
<comment type="similarity">
    <text evidence="1">Belongs to the peptidase C14B family.</text>
</comment>
<proteinExistence type="inferred from homology"/>
<reference evidence="4" key="1">
    <citation type="submission" date="2020-11" db="EMBL/GenBank/DDBJ databases">
        <authorList>
            <consortium name="DOE Joint Genome Institute"/>
            <person name="Ahrendt S."/>
            <person name="Riley R."/>
            <person name="Andreopoulos W."/>
            <person name="LaButti K."/>
            <person name="Pangilinan J."/>
            <person name="Ruiz-duenas F.J."/>
            <person name="Barrasa J.M."/>
            <person name="Sanchez-Garcia M."/>
            <person name="Camarero S."/>
            <person name="Miyauchi S."/>
            <person name="Serrano A."/>
            <person name="Linde D."/>
            <person name="Babiker R."/>
            <person name="Drula E."/>
            <person name="Ayuso-Fernandez I."/>
            <person name="Pacheco R."/>
            <person name="Padilla G."/>
            <person name="Ferreira P."/>
            <person name="Barriuso J."/>
            <person name="Kellner H."/>
            <person name="Castanera R."/>
            <person name="Alfaro M."/>
            <person name="Ramirez L."/>
            <person name="Pisabarro A.G."/>
            <person name="Kuo A."/>
            <person name="Tritt A."/>
            <person name="Lipzen A."/>
            <person name="He G."/>
            <person name="Yan M."/>
            <person name="Ng V."/>
            <person name="Cullen D."/>
            <person name="Martin F."/>
            <person name="Rosso M.-N."/>
            <person name="Henrissat B."/>
            <person name="Hibbett D."/>
            <person name="Martinez A.T."/>
            <person name="Grigoriev I.V."/>
        </authorList>
    </citation>
    <scope>NUCLEOTIDE SEQUENCE</scope>
    <source>
        <strain evidence="4">AH 44721</strain>
    </source>
</reference>
<name>A0A9P5NCI4_GYMJU</name>
<dbReference type="PANTHER" id="PTHR48104">
    <property type="entry name" value="METACASPASE-4"/>
    <property type="match status" value="1"/>
</dbReference>
<accession>A0A9P5NCI4</accession>
<sequence>MTCFILSPSSKANSPKPRLFALLIGIDFYEHVRSLRCAVADALKFKEYLETYLAVPSDQICTLINKSASRAAIIDALKAIRMDSRIQNGDPIFIFFAGHGAEIPTSKGDSEGKRQSLVPQDYCAKPGQEIPSIPDRTFGSLVDLIAEEKGDNITVVLDCCHAASGTRGNDDIRVRSIEIEPTVHHPEIDSDIPDIAARSLITTPGFSKRGLRSHVLLAACSSSESSMEANEHGYFSSALLNFLQLARPEEITYKEILTRIDNIPGQNPQCEGVHQNRYLFDGKVTRPIRQYYTVEFKEGEIALGAGAVHGVVKGAEFKVYKDEETLDSLLATLFVDSVGPFSATLKVCPDCSRIQSKAGERVDLRLYIPLEDEFLPCFRAWLSLTQLGKDNVHNILLLDSSEGADVELAMRNDKVVCLYRDERITQFGLKQAYFDVEPTIDEVARVLKALAQYFWKLNLTNNNQEIMNSIKVEFYQLDPSDVDFDEDIGIPQMTTILPNICEKNAIDFVVDEDAPYGIKITNNSNYDFYPHLFYFDNSDLSIAGYYQPPTSGPYTLDVPLKANGGSLTIGYGSGGVAPFSYFLRDNQVVDVGFLKLFISTKPLDLSIITQLSPFGDLARDISEDSKNAGETWGTITLPVVQRRYPPTPETHCVQCGSPTAKSIEITVRDLEARNQQLNKELDILRQASKNDRLRFQEELSALRMKLTDCEKEKNTTKENIQNHHSGIEASSATPHLTSKIIVRFFNFFKRTKI</sequence>
<dbReference type="Gene3D" id="3.40.50.1460">
    <property type="match status" value="1"/>
</dbReference>
<gene>
    <name evidence="4" type="ORF">CPB84DRAFT_1796386</name>
</gene>
<feature type="coiled-coil region" evidence="2">
    <location>
        <begin position="660"/>
        <end position="719"/>
    </location>
</feature>
<dbReference type="GO" id="GO:0005737">
    <property type="term" value="C:cytoplasm"/>
    <property type="evidence" value="ECO:0007669"/>
    <property type="project" value="TreeGrafter"/>
</dbReference>
<keyword evidence="5" id="KW-1185">Reference proteome</keyword>
<dbReference type="GO" id="GO:0004197">
    <property type="term" value="F:cysteine-type endopeptidase activity"/>
    <property type="evidence" value="ECO:0007669"/>
    <property type="project" value="InterPro"/>
</dbReference>
<evidence type="ECO:0000313" key="5">
    <source>
        <dbReference type="Proteomes" id="UP000724874"/>
    </source>
</evidence>
<dbReference type="EMBL" id="JADNYJ010000192">
    <property type="protein sequence ID" value="KAF8875731.1"/>
    <property type="molecule type" value="Genomic_DNA"/>
</dbReference>
<evidence type="ECO:0000256" key="2">
    <source>
        <dbReference type="SAM" id="Coils"/>
    </source>
</evidence>
<evidence type="ECO:0000259" key="3">
    <source>
        <dbReference type="Pfam" id="PF00656"/>
    </source>
</evidence>
<dbReference type="PANTHER" id="PTHR48104:SF30">
    <property type="entry name" value="METACASPASE-1"/>
    <property type="match status" value="1"/>
</dbReference>
<dbReference type="InterPro" id="IPR011600">
    <property type="entry name" value="Pept_C14_caspase"/>
</dbReference>
<dbReference type="Proteomes" id="UP000724874">
    <property type="component" value="Unassembled WGS sequence"/>
</dbReference>
<dbReference type="InterPro" id="IPR050452">
    <property type="entry name" value="Metacaspase"/>
</dbReference>
<feature type="domain" description="Peptidase C14 caspase" evidence="3">
    <location>
        <begin position="20"/>
        <end position="262"/>
    </location>
</feature>
<comment type="caution">
    <text evidence="4">The sequence shown here is derived from an EMBL/GenBank/DDBJ whole genome shotgun (WGS) entry which is preliminary data.</text>
</comment>
<dbReference type="OrthoDB" id="3223806at2759"/>
<evidence type="ECO:0000313" key="4">
    <source>
        <dbReference type="EMBL" id="KAF8875731.1"/>
    </source>
</evidence>
<protein>
    <submittedName>
        <fullName evidence="4">Caspase domain-containing protein</fullName>
    </submittedName>
</protein>
<organism evidence="4 5">
    <name type="scientific">Gymnopilus junonius</name>
    <name type="common">Spectacular rustgill mushroom</name>
    <name type="synonym">Gymnopilus spectabilis subsp. junonius</name>
    <dbReference type="NCBI Taxonomy" id="109634"/>
    <lineage>
        <taxon>Eukaryota</taxon>
        <taxon>Fungi</taxon>
        <taxon>Dikarya</taxon>
        <taxon>Basidiomycota</taxon>
        <taxon>Agaricomycotina</taxon>
        <taxon>Agaricomycetes</taxon>
        <taxon>Agaricomycetidae</taxon>
        <taxon>Agaricales</taxon>
        <taxon>Agaricineae</taxon>
        <taxon>Hymenogastraceae</taxon>
        <taxon>Gymnopilus</taxon>
    </lineage>
</organism>